<dbReference type="GO" id="GO:0004888">
    <property type="term" value="F:transmembrane signaling receptor activity"/>
    <property type="evidence" value="ECO:0007669"/>
    <property type="project" value="InterPro"/>
</dbReference>
<keyword evidence="4 9" id="KW-0472">Membrane</keyword>
<feature type="transmembrane region" description="Helical" evidence="9">
    <location>
        <begin position="34"/>
        <end position="54"/>
    </location>
</feature>
<dbReference type="SUPFAM" id="SSF58104">
    <property type="entry name" value="Methyl-accepting chemotaxis protein (MCP) signaling domain"/>
    <property type="match status" value="1"/>
</dbReference>
<dbReference type="PRINTS" id="PR00260">
    <property type="entry name" value="CHEMTRNSDUCR"/>
</dbReference>
<evidence type="ECO:0000259" key="11">
    <source>
        <dbReference type="PROSITE" id="PS50111"/>
    </source>
</evidence>
<dbReference type="KEGG" id="htr:EPV75_07680"/>
<evidence type="ECO:0000256" key="3">
    <source>
        <dbReference type="ARBA" id="ARBA00022989"/>
    </source>
</evidence>
<evidence type="ECO:0000313" key="13">
    <source>
        <dbReference type="Proteomes" id="UP000285478"/>
    </source>
</evidence>
<dbReference type="PROSITE" id="PS50111">
    <property type="entry name" value="CHEMOTAXIS_TRANSDUC_2"/>
    <property type="match status" value="1"/>
</dbReference>
<dbReference type="GO" id="GO:0006935">
    <property type="term" value="P:chemotaxis"/>
    <property type="evidence" value="ECO:0007669"/>
    <property type="project" value="InterPro"/>
</dbReference>
<keyword evidence="3 9" id="KW-1133">Transmembrane helix</keyword>
<organism evidence="12 13">
    <name type="scientific">Hydrogenovibrio thermophilus</name>
    <dbReference type="NCBI Taxonomy" id="265883"/>
    <lineage>
        <taxon>Bacteria</taxon>
        <taxon>Pseudomonadati</taxon>
        <taxon>Pseudomonadota</taxon>
        <taxon>Gammaproteobacteria</taxon>
        <taxon>Thiotrichales</taxon>
        <taxon>Piscirickettsiaceae</taxon>
        <taxon>Hydrogenovibrio</taxon>
    </lineage>
</organism>
<dbReference type="RefSeq" id="WP_128384989.1">
    <property type="nucleotide sequence ID" value="NZ_CP035033.1"/>
</dbReference>
<name>A0A410H3Q3_9GAMM</name>
<dbReference type="PANTHER" id="PTHR32089:SF119">
    <property type="entry name" value="METHYL-ACCEPTING CHEMOTAXIS PROTEIN CTPL"/>
    <property type="match status" value="1"/>
</dbReference>
<keyword evidence="13" id="KW-1185">Reference proteome</keyword>
<keyword evidence="8" id="KW-0175">Coiled coil</keyword>
<feature type="chain" id="PRO_5019511323" evidence="10">
    <location>
        <begin position="23"/>
        <end position="336"/>
    </location>
</feature>
<dbReference type="SMART" id="SM00283">
    <property type="entry name" value="MA"/>
    <property type="match status" value="1"/>
</dbReference>
<evidence type="ECO:0000256" key="2">
    <source>
        <dbReference type="ARBA" id="ARBA00022692"/>
    </source>
</evidence>
<dbReference type="Gene3D" id="1.10.287.950">
    <property type="entry name" value="Methyl-accepting chemotaxis protein"/>
    <property type="match status" value="1"/>
</dbReference>
<dbReference type="PANTHER" id="PTHR32089">
    <property type="entry name" value="METHYL-ACCEPTING CHEMOTAXIS PROTEIN MCPB"/>
    <property type="match status" value="1"/>
</dbReference>
<evidence type="ECO:0000256" key="7">
    <source>
        <dbReference type="PROSITE-ProRule" id="PRU00284"/>
    </source>
</evidence>
<evidence type="ECO:0000256" key="5">
    <source>
        <dbReference type="ARBA" id="ARBA00023224"/>
    </source>
</evidence>
<dbReference type="InterPro" id="IPR004090">
    <property type="entry name" value="Chemotax_Me-accpt_rcpt"/>
</dbReference>
<accession>A0A410H3Q3</accession>
<evidence type="ECO:0000256" key="6">
    <source>
        <dbReference type="ARBA" id="ARBA00029447"/>
    </source>
</evidence>
<comment type="similarity">
    <text evidence="6">Belongs to the methyl-accepting chemotaxis (MCP) protein family.</text>
</comment>
<evidence type="ECO:0000256" key="9">
    <source>
        <dbReference type="SAM" id="Phobius"/>
    </source>
</evidence>
<feature type="signal peptide" evidence="10">
    <location>
        <begin position="1"/>
        <end position="22"/>
    </location>
</feature>
<gene>
    <name evidence="12" type="ORF">EPV75_07680</name>
</gene>
<feature type="domain" description="Methyl-accepting transducer" evidence="11">
    <location>
        <begin position="165"/>
        <end position="336"/>
    </location>
</feature>
<dbReference type="EMBL" id="CP035033">
    <property type="protein sequence ID" value="QAB15553.1"/>
    <property type="molecule type" value="Genomic_DNA"/>
</dbReference>
<evidence type="ECO:0000256" key="1">
    <source>
        <dbReference type="ARBA" id="ARBA00004141"/>
    </source>
</evidence>
<dbReference type="AlphaFoldDB" id="A0A410H3Q3"/>
<sequence length="336" mass="35634">MKLHHKISMAMMAGLVSPWVNASSEIQGIPTTGVALIAIAVGAVVAGALVYLVWCNKPGVCEQSSLITALDKLSESGDFSSPLKDESVDPKLMKALNQLLAKVSDSLDEKDIAANTAVQRVTELEEQIEELNATLAAAYEQVNASGGEDAALPAVFDSSELIGVSEQLSNVVEQMNSGTKEGMTSAASVISEVTGLTDEVTHASSVIKKLEEDSSNIGTVLVLIRDIAEQTNLLALNAAIEAARAGEHGRGFAVVADEVRILAGKTQQATTEIQTIIEELQQRARNAVEVMGNGQERVETTQMQAGKVNDFLHEIEDNLTQLKTAQEALSNAVKNL</sequence>
<keyword evidence="5 7" id="KW-0807">Transducer</keyword>
<keyword evidence="2 9" id="KW-0812">Transmembrane</keyword>
<evidence type="ECO:0000256" key="4">
    <source>
        <dbReference type="ARBA" id="ARBA00023136"/>
    </source>
</evidence>
<comment type="subcellular location">
    <subcellularLocation>
        <location evidence="1">Membrane</location>
        <topology evidence="1">Multi-pass membrane protein</topology>
    </subcellularLocation>
</comment>
<reference evidence="12 13" key="1">
    <citation type="journal article" date="2018" name="Environ. Microbiol.">
        <title>Genomes of ubiquitous marine and hypersaline Hydrogenovibrio, Thiomicrorhabdus and Thiomicrospira spp. encode a diversity of mechanisms to sustain chemolithoautotrophy in heterogeneous environments.</title>
        <authorList>
            <person name="Scott K.M."/>
            <person name="Williams J."/>
            <person name="Porter C.M.B."/>
            <person name="Russel S."/>
            <person name="Harmer T.L."/>
            <person name="Paul J.H."/>
            <person name="Antonen K.M."/>
            <person name="Bridges M.K."/>
            <person name="Camper G.J."/>
            <person name="Campla C.K."/>
            <person name="Casella L.G."/>
            <person name="Chase E."/>
            <person name="Conrad J.W."/>
            <person name="Cruz M.C."/>
            <person name="Dunlap D.S."/>
            <person name="Duran L."/>
            <person name="Fahsbender E.M."/>
            <person name="Goldsmith D.B."/>
            <person name="Keeley R.F."/>
            <person name="Kondoff M.R."/>
            <person name="Kussy B.I."/>
            <person name="Lane M.K."/>
            <person name="Lawler S."/>
            <person name="Leigh B.A."/>
            <person name="Lewis C."/>
            <person name="Lostal L.M."/>
            <person name="Marking D."/>
            <person name="Mancera P.A."/>
            <person name="McClenthan E.C."/>
            <person name="McIntyre E.A."/>
            <person name="Mine J.A."/>
            <person name="Modi S."/>
            <person name="Moore B.D."/>
            <person name="Morgan W.A."/>
            <person name="Nelson K.M."/>
            <person name="Nguyen K.N."/>
            <person name="Ogburn N."/>
            <person name="Parrino D.G."/>
            <person name="Pedapudi A.D."/>
            <person name="Pelham R.P."/>
            <person name="Preece A.M."/>
            <person name="Rampersad E.A."/>
            <person name="Richardson J.C."/>
            <person name="Rodgers C.M."/>
            <person name="Schaffer B.L."/>
            <person name="Sheridan N.E."/>
            <person name="Solone M.R."/>
            <person name="Staley Z.R."/>
            <person name="Tabuchi M."/>
            <person name="Waide R.J."/>
            <person name="Wanjugi P.W."/>
            <person name="Young S."/>
            <person name="Clum A."/>
            <person name="Daum C."/>
            <person name="Huntemann M."/>
            <person name="Ivanova N."/>
            <person name="Kyrpides N."/>
            <person name="Mikhailova N."/>
            <person name="Palaniappan K."/>
            <person name="Pillay M."/>
            <person name="Reddy T.B.K."/>
            <person name="Shapiro N."/>
            <person name="Stamatis D."/>
            <person name="Varghese N."/>
            <person name="Woyke T."/>
            <person name="Boden R."/>
            <person name="Freyermuth S.K."/>
            <person name="Kerfeld C.A."/>
        </authorList>
    </citation>
    <scope>NUCLEOTIDE SEQUENCE [LARGE SCALE GENOMIC DNA]</scope>
    <source>
        <strain evidence="12 13">JR-2</strain>
    </source>
</reference>
<dbReference type="InterPro" id="IPR004089">
    <property type="entry name" value="MCPsignal_dom"/>
</dbReference>
<proteinExistence type="inferred from homology"/>
<dbReference type="GO" id="GO:0007165">
    <property type="term" value="P:signal transduction"/>
    <property type="evidence" value="ECO:0007669"/>
    <property type="project" value="UniProtKB-KW"/>
</dbReference>
<feature type="coiled-coil region" evidence="8">
    <location>
        <begin position="107"/>
        <end position="141"/>
    </location>
</feature>
<feature type="coiled-coil region" evidence="8">
    <location>
        <begin position="277"/>
        <end position="332"/>
    </location>
</feature>
<dbReference type="GO" id="GO:0016020">
    <property type="term" value="C:membrane"/>
    <property type="evidence" value="ECO:0007669"/>
    <property type="project" value="UniProtKB-SubCell"/>
</dbReference>
<keyword evidence="10" id="KW-0732">Signal</keyword>
<dbReference type="Pfam" id="PF00015">
    <property type="entry name" value="MCPsignal"/>
    <property type="match status" value="1"/>
</dbReference>
<protein>
    <submittedName>
        <fullName evidence="12">Chemotaxis protein</fullName>
    </submittedName>
</protein>
<evidence type="ECO:0000256" key="8">
    <source>
        <dbReference type="SAM" id="Coils"/>
    </source>
</evidence>
<dbReference type="Proteomes" id="UP000285478">
    <property type="component" value="Chromosome"/>
</dbReference>
<evidence type="ECO:0000256" key="10">
    <source>
        <dbReference type="SAM" id="SignalP"/>
    </source>
</evidence>
<evidence type="ECO:0000313" key="12">
    <source>
        <dbReference type="EMBL" id="QAB15553.1"/>
    </source>
</evidence>